<protein>
    <submittedName>
        <fullName evidence="1">Retrotransposable element</fullName>
    </submittedName>
</protein>
<organism evidence="1 2">
    <name type="scientific">Operophtera brumata</name>
    <name type="common">Winter moth</name>
    <name type="synonym">Phalaena brumata</name>
    <dbReference type="NCBI Taxonomy" id="104452"/>
    <lineage>
        <taxon>Eukaryota</taxon>
        <taxon>Metazoa</taxon>
        <taxon>Ecdysozoa</taxon>
        <taxon>Arthropoda</taxon>
        <taxon>Hexapoda</taxon>
        <taxon>Insecta</taxon>
        <taxon>Pterygota</taxon>
        <taxon>Neoptera</taxon>
        <taxon>Endopterygota</taxon>
        <taxon>Lepidoptera</taxon>
        <taxon>Glossata</taxon>
        <taxon>Ditrysia</taxon>
        <taxon>Geometroidea</taxon>
        <taxon>Geometridae</taxon>
        <taxon>Larentiinae</taxon>
        <taxon>Operophtera</taxon>
    </lineage>
</organism>
<dbReference type="EMBL" id="JTDY01013871">
    <property type="protein sequence ID" value="KOB52080.1"/>
    <property type="molecule type" value="Genomic_DNA"/>
</dbReference>
<evidence type="ECO:0000313" key="2">
    <source>
        <dbReference type="Proteomes" id="UP000037510"/>
    </source>
</evidence>
<dbReference type="InterPro" id="IPR012337">
    <property type="entry name" value="RNaseH-like_sf"/>
</dbReference>
<dbReference type="AlphaFoldDB" id="A0A0L7K2L4"/>
<gene>
    <name evidence="1" type="ORF">OBRU01_25686</name>
</gene>
<evidence type="ECO:0000313" key="1">
    <source>
        <dbReference type="EMBL" id="KOB52080.1"/>
    </source>
</evidence>
<reference evidence="1 2" key="1">
    <citation type="journal article" date="2015" name="Genome Biol. Evol.">
        <title>The genome of winter moth (Operophtera brumata) provides a genomic perspective on sexual dimorphism and phenology.</title>
        <authorList>
            <person name="Derks M.F."/>
            <person name="Smit S."/>
            <person name="Salis L."/>
            <person name="Schijlen E."/>
            <person name="Bossers A."/>
            <person name="Mateman C."/>
            <person name="Pijl A.S."/>
            <person name="de Ridder D."/>
            <person name="Groenen M.A."/>
            <person name="Visser M.E."/>
            <person name="Megens H.J."/>
        </authorList>
    </citation>
    <scope>NUCLEOTIDE SEQUENCE [LARGE SCALE GENOMIC DNA]</scope>
    <source>
        <strain evidence="1">WM2013NL</strain>
        <tissue evidence="1">Head and thorax</tissue>
    </source>
</reference>
<dbReference type="GO" id="GO:0003676">
    <property type="term" value="F:nucleic acid binding"/>
    <property type="evidence" value="ECO:0007669"/>
    <property type="project" value="InterPro"/>
</dbReference>
<dbReference type="PANTHER" id="PTHR47266">
    <property type="entry name" value="ENDONUCLEASE-RELATED"/>
    <property type="match status" value="1"/>
</dbReference>
<comment type="caution">
    <text evidence="1">The sequence shown here is derived from an EMBL/GenBank/DDBJ whole genome shotgun (WGS) entry which is preliminary data.</text>
</comment>
<dbReference type="Proteomes" id="UP000037510">
    <property type="component" value="Unassembled WGS sequence"/>
</dbReference>
<dbReference type="SUPFAM" id="SSF53098">
    <property type="entry name" value="Ribonuclease H-like"/>
    <property type="match status" value="1"/>
</dbReference>
<proteinExistence type="predicted"/>
<name>A0A0L7K2L4_OPEBR</name>
<sequence length="167" mass="19451">MHSSVVKFISRCDTCLAYKLSTHGTLGKMGRPKNVSPPFQVLSIDLVGPLPNTRKQNKYIFVVTCCFSKYCICFHFTEPLLILLASTYKTMFFSCMAFLRLPISTVAFSCKKYERYSLRRKDAEFNVGDIVWKRFYFQSDKDAYFCKILAPKFIKCKYEGTEQERTE</sequence>
<accession>A0A0L7K2L4</accession>
<dbReference type="Gene3D" id="3.30.420.10">
    <property type="entry name" value="Ribonuclease H-like superfamily/Ribonuclease H"/>
    <property type="match status" value="1"/>
</dbReference>
<keyword evidence="2" id="KW-1185">Reference proteome</keyword>
<dbReference type="InterPro" id="IPR052160">
    <property type="entry name" value="Gypsy_RT_Integrase-like"/>
</dbReference>
<dbReference type="InterPro" id="IPR036397">
    <property type="entry name" value="RNaseH_sf"/>
</dbReference>